<feature type="compositionally biased region" description="Basic and acidic residues" evidence="1">
    <location>
        <begin position="156"/>
        <end position="168"/>
    </location>
</feature>
<dbReference type="Gene3D" id="2.40.10.10">
    <property type="entry name" value="Trypsin-like serine proteases"/>
    <property type="match status" value="1"/>
</dbReference>
<comment type="caution">
    <text evidence="4">The sequence shown here is derived from an EMBL/GenBank/DDBJ whole genome shotgun (WGS) entry which is preliminary data.</text>
</comment>
<dbReference type="OrthoDB" id="238681at2759"/>
<dbReference type="PANTHER" id="PTHR24260">
    <property type="match status" value="1"/>
</dbReference>
<accession>A0A836FBW6</accession>
<dbReference type="Pfam" id="PF16030">
    <property type="entry name" value="GD_N"/>
    <property type="match status" value="1"/>
</dbReference>
<feature type="signal peptide" evidence="2">
    <location>
        <begin position="1"/>
        <end position="21"/>
    </location>
</feature>
<feature type="region of interest" description="Disordered" evidence="1">
    <location>
        <begin position="145"/>
        <end position="172"/>
    </location>
</feature>
<dbReference type="Pfam" id="PF00089">
    <property type="entry name" value="Trypsin"/>
    <property type="match status" value="1"/>
</dbReference>
<proteinExistence type="predicted"/>
<dbReference type="PANTHER" id="PTHR24260:SF143">
    <property type="entry name" value="SERINE PROTEASE GD-LIKE PROTEIN"/>
    <property type="match status" value="1"/>
</dbReference>
<dbReference type="PROSITE" id="PS50240">
    <property type="entry name" value="TRYPSIN_DOM"/>
    <property type="match status" value="1"/>
</dbReference>
<dbReference type="InterPro" id="IPR031986">
    <property type="entry name" value="GD_N"/>
</dbReference>
<organism evidence="4 5">
    <name type="scientific">Acromyrmex heyeri</name>
    <dbReference type="NCBI Taxonomy" id="230685"/>
    <lineage>
        <taxon>Eukaryota</taxon>
        <taxon>Metazoa</taxon>
        <taxon>Ecdysozoa</taxon>
        <taxon>Arthropoda</taxon>
        <taxon>Hexapoda</taxon>
        <taxon>Insecta</taxon>
        <taxon>Pterygota</taxon>
        <taxon>Neoptera</taxon>
        <taxon>Endopterygota</taxon>
        <taxon>Hymenoptera</taxon>
        <taxon>Apocrita</taxon>
        <taxon>Aculeata</taxon>
        <taxon>Formicoidea</taxon>
        <taxon>Formicidae</taxon>
        <taxon>Myrmicinae</taxon>
        <taxon>Acromyrmex</taxon>
    </lineage>
</organism>
<dbReference type="PROSITE" id="PS00135">
    <property type="entry name" value="TRYPSIN_SER"/>
    <property type="match status" value="1"/>
</dbReference>
<keyword evidence="4" id="KW-0378">Hydrolase</keyword>
<evidence type="ECO:0000256" key="1">
    <source>
        <dbReference type="SAM" id="MobiDB-lite"/>
    </source>
</evidence>
<feature type="non-terminal residue" evidence="4">
    <location>
        <position position="1"/>
    </location>
</feature>
<feature type="compositionally biased region" description="Low complexity" evidence="1">
    <location>
        <begin position="146"/>
        <end position="155"/>
    </location>
</feature>
<dbReference type="SMART" id="SM00020">
    <property type="entry name" value="Tryp_SPc"/>
    <property type="match status" value="1"/>
</dbReference>
<feature type="domain" description="Peptidase S1" evidence="3">
    <location>
        <begin position="197"/>
        <end position="424"/>
    </location>
</feature>
<dbReference type="InterPro" id="IPR009003">
    <property type="entry name" value="Peptidase_S1_PA"/>
</dbReference>
<name>A0A836FBW6_9HYME</name>
<reference evidence="4 5" key="1">
    <citation type="submission" date="2020-02" db="EMBL/GenBank/DDBJ databases">
        <title>Relaxed selection underlies rapid genomic changes in the transitions from sociality to social parasitism in ants.</title>
        <authorList>
            <person name="Bi X."/>
        </authorList>
    </citation>
    <scope>NUCLEOTIDE SEQUENCE [LARGE SCALE GENOMIC DNA]</scope>
    <source>
        <strain evidence="4">BGI-DK2014b</strain>
        <tissue evidence="4">Whole body</tissue>
    </source>
</reference>
<dbReference type="GO" id="GO:0004252">
    <property type="term" value="F:serine-type endopeptidase activity"/>
    <property type="evidence" value="ECO:0007669"/>
    <property type="project" value="InterPro"/>
</dbReference>
<keyword evidence="4" id="KW-0645">Protease</keyword>
<dbReference type="InterPro" id="IPR051333">
    <property type="entry name" value="CLIP_Serine_Protease"/>
</dbReference>
<feature type="chain" id="PRO_5032719489" evidence="2">
    <location>
        <begin position="22"/>
        <end position="426"/>
    </location>
</feature>
<evidence type="ECO:0000313" key="4">
    <source>
        <dbReference type="EMBL" id="KAG5330452.1"/>
    </source>
</evidence>
<dbReference type="EMBL" id="JAANIB010005913">
    <property type="protein sequence ID" value="KAG5330452.1"/>
    <property type="molecule type" value="Genomic_DNA"/>
</dbReference>
<dbReference type="InterPro" id="IPR033116">
    <property type="entry name" value="TRYPSIN_SER"/>
</dbReference>
<evidence type="ECO:0000313" key="5">
    <source>
        <dbReference type="Proteomes" id="UP000670152"/>
    </source>
</evidence>
<dbReference type="InterPro" id="IPR001254">
    <property type="entry name" value="Trypsin_dom"/>
</dbReference>
<protein>
    <submittedName>
        <fullName evidence="4">GD protease</fullName>
    </submittedName>
</protein>
<dbReference type="SUPFAM" id="SSF50494">
    <property type="entry name" value="Trypsin-like serine proteases"/>
    <property type="match status" value="1"/>
</dbReference>
<dbReference type="GO" id="GO:0006508">
    <property type="term" value="P:proteolysis"/>
    <property type="evidence" value="ECO:0007669"/>
    <property type="project" value="UniProtKB-KW"/>
</dbReference>
<feature type="non-terminal residue" evidence="4">
    <location>
        <position position="426"/>
    </location>
</feature>
<keyword evidence="2" id="KW-0732">Signal</keyword>
<evidence type="ECO:0000259" key="3">
    <source>
        <dbReference type="PROSITE" id="PS50240"/>
    </source>
</evidence>
<sequence length="426" mass="47966">MAKMYILIALLSQLLFTLVQGQQSPCPQYFRYIIKPGTDETIGQIEIQSPPKVSELHLKVSLKLTAELPTKNYGQLKLAQSTEDSAQAVLQGRSLLYHIYFPLRQPLPTLTSIWFNGKKYCTGSDTTGGVVTTITTITLEHTLYLPNMPSPNSEPNESHRNLTPKPERQQSIPRKATVTFPQDNGNILLNMLPNQQGGLLKKFEIHAYIFFLAGHCLKTNLESNETILPNVLAVALGRFNLFGFREVGTINREVANYIIHPDYAHDTTGDSDLAILNLRKPVEYNHFIKPICLWSGSSDLHNIVSRRGYVVGWGKDEFGHRYTDHPRMAIMPIVSLETCHWSYPGFVKLTSNRTFCAGMQDRSGPCNGDSGSALVLFDNTTNRYLLRGVVSRTVFNHEPVCDLTKYTVFVDVAKYLVWIQQQISTT</sequence>
<dbReference type="Proteomes" id="UP000670152">
    <property type="component" value="Unassembled WGS sequence"/>
</dbReference>
<dbReference type="InterPro" id="IPR043504">
    <property type="entry name" value="Peptidase_S1_PA_chymotrypsin"/>
</dbReference>
<dbReference type="CDD" id="cd00190">
    <property type="entry name" value="Tryp_SPc"/>
    <property type="match status" value="1"/>
</dbReference>
<evidence type="ECO:0000256" key="2">
    <source>
        <dbReference type="SAM" id="SignalP"/>
    </source>
</evidence>
<dbReference type="AlphaFoldDB" id="A0A836FBW6"/>
<keyword evidence="5" id="KW-1185">Reference proteome</keyword>
<gene>
    <name evidence="4" type="primary">Gd_2</name>
    <name evidence="4" type="ORF">G6Z77_0007148</name>
</gene>